<reference evidence="2 3" key="1">
    <citation type="submission" date="2018-06" db="EMBL/GenBank/DDBJ databases">
        <title>Comparative genomics reveals the genomic features of Rhizophagus irregularis, R. cerebriforme, R. diaphanum and Gigaspora rosea, and their symbiotic lifestyle signature.</title>
        <authorList>
            <person name="Morin E."/>
            <person name="San Clemente H."/>
            <person name="Chen E.C.H."/>
            <person name="De La Providencia I."/>
            <person name="Hainaut M."/>
            <person name="Kuo A."/>
            <person name="Kohler A."/>
            <person name="Murat C."/>
            <person name="Tang N."/>
            <person name="Roy S."/>
            <person name="Loubradou J."/>
            <person name="Henrissat B."/>
            <person name="Grigoriev I.V."/>
            <person name="Corradi N."/>
            <person name="Roux C."/>
            <person name="Martin F.M."/>
        </authorList>
    </citation>
    <scope>NUCLEOTIDE SEQUENCE [LARGE SCALE GENOMIC DNA]</scope>
    <source>
        <strain evidence="2 3">DAOM 227022</strain>
    </source>
</reference>
<dbReference type="EMBL" id="QKYT01001035">
    <property type="protein sequence ID" value="RIA80150.1"/>
    <property type="molecule type" value="Genomic_DNA"/>
</dbReference>
<protein>
    <submittedName>
        <fullName evidence="2">Uncharacterized protein</fullName>
    </submittedName>
</protein>
<feature type="region of interest" description="Disordered" evidence="1">
    <location>
        <begin position="66"/>
        <end position="126"/>
    </location>
</feature>
<gene>
    <name evidence="2" type="ORF">C1645_839216</name>
</gene>
<proteinExistence type="predicted"/>
<feature type="compositionally biased region" description="Basic and acidic residues" evidence="1">
    <location>
        <begin position="211"/>
        <end position="228"/>
    </location>
</feature>
<name>A0A397S107_9GLOM</name>
<feature type="region of interest" description="Disordered" evidence="1">
    <location>
        <begin position="1"/>
        <end position="26"/>
    </location>
</feature>
<organism evidence="2 3">
    <name type="scientific">Glomus cerebriforme</name>
    <dbReference type="NCBI Taxonomy" id="658196"/>
    <lineage>
        <taxon>Eukaryota</taxon>
        <taxon>Fungi</taxon>
        <taxon>Fungi incertae sedis</taxon>
        <taxon>Mucoromycota</taxon>
        <taxon>Glomeromycotina</taxon>
        <taxon>Glomeromycetes</taxon>
        <taxon>Glomerales</taxon>
        <taxon>Glomeraceae</taxon>
        <taxon>Glomus</taxon>
    </lineage>
</organism>
<feature type="region of interest" description="Disordered" evidence="1">
    <location>
        <begin position="183"/>
        <end position="230"/>
    </location>
</feature>
<dbReference type="AlphaFoldDB" id="A0A397S107"/>
<accession>A0A397S107</accession>
<evidence type="ECO:0000313" key="3">
    <source>
        <dbReference type="Proteomes" id="UP000265703"/>
    </source>
</evidence>
<dbReference type="Proteomes" id="UP000265703">
    <property type="component" value="Unassembled WGS sequence"/>
</dbReference>
<evidence type="ECO:0000313" key="2">
    <source>
        <dbReference type="EMBL" id="RIA80150.1"/>
    </source>
</evidence>
<feature type="compositionally biased region" description="Polar residues" evidence="1">
    <location>
        <begin position="195"/>
        <end position="208"/>
    </location>
</feature>
<feature type="compositionally biased region" description="Polar residues" evidence="1">
    <location>
        <begin position="75"/>
        <end position="100"/>
    </location>
</feature>
<feature type="compositionally biased region" description="Polar residues" evidence="1">
    <location>
        <begin position="115"/>
        <end position="126"/>
    </location>
</feature>
<keyword evidence="3" id="KW-1185">Reference proteome</keyword>
<evidence type="ECO:0000256" key="1">
    <source>
        <dbReference type="SAM" id="MobiDB-lite"/>
    </source>
</evidence>
<comment type="caution">
    <text evidence="2">The sequence shown here is derived from an EMBL/GenBank/DDBJ whole genome shotgun (WGS) entry which is preliminary data.</text>
</comment>
<sequence>MQNKSPQQSSSKDNSNVTQVSGSGLTPVNIENTGLACIIPLITNPFLEPGIIEVYGINPKASASSLSPLHGKGISSETPKTVAAQQPSRENNASAQNTGSQQDQHMQMEEDQPHTNRSTSIPGSSCLPSNTLAVDIKPSVKLVQGKTVFIPRNPKTYKPFRYAYISFATAEDAMHLKIATKQSLSKDSLQDDKPGSSTGPSKNNKTPMKNNNDKSNRKDNPYNKKQPDDLQQQISQIVVSQMAQFSSLVKEIQETHKNLNSALADLQIRVNFYARKRNQAQAGYNSDNNSTVSDKEFNDLITCVINQNVQMSSLDSKIQHLSDLLTGKDPISNQLEGDEEEFEIEDVISDEEMDV</sequence>